<evidence type="ECO:0000259" key="1">
    <source>
        <dbReference type="Pfam" id="PF04230"/>
    </source>
</evidence>
<dbReference type="RefSeq" id="WP_069515692.1">
    <property type="nucleotide sequence ID" value="NZ_JACENT010000006.1"/>
</dbReference>
<dbReference type="Pfam" id="PF04230">
    <property type="entry name" value="PS_pyruv_trans"/>
    <property type="match status" value="1"/>
</dbReference>
<feature type="domain" description="Polysaccharide pyruvyl transferase" evidence="1">
    <location>
        <begin position="17"/>
        <end position="291"/>
    </location>
</feature>
<dbReference type="EMBL" id="MT898215">
    <property type="protein sequence ID" value="QOS22461.1"/>
    <property type="molecule type" value="Genomic_DNA"/>
</dbReference>
<protein>
    <recommendedName>
        <fullName evidence="1">Polysaccharide pyruvyl transferase domain-containing protein</fullName>
    </recommendedName>
</protein>
<evidence type="ECO:0000313" key="3">
    <source>
        <dbReference type="EMBL" id="QOS26383.1"/>
    </source>
</evidence>
<reference evidence="2" key="1">
    <citation type="submission" date="2020-08" db="EMBL/GenBank/DDBJ databases">
        <title>Genetic structure, function and evolution of capsule biosynthesis loci in Vibrio parahaemolyticus.</title>
        <authorList>
            <person name="Li L."/>
            <person name="Bian S."/>
        </authorList>
    </citation>
    <scope>NUCLEOTIDE SEQUENCE</scope>
    <source>
        <strain evidence="3">VP3</strain>
        <strain evidence="2">VP4</strain>
    </source>
</reference>
<dbReference type="InterPro" id="IPR007345">
    <property type="entry name" value="Polysacch_pyruvyl_Trfase"/>
</dbReference>
<dbReference type="EMBL" id="MT898321">
    <property type="protein sequence ID" value="QOS26383.1"/>
    <property type="molecule type" value="Genomic_DNA"/>
</dbReference>
<name>A0A7M1W658_VIBPH</name>
<gene>
    <name evidence="3" type="ORF">VP3_00011</name>
    <name evidence="2" type="ORF">VP4_00011</name>
</gene>
<organism evidence="2">
    <name type="scientific">Vibrio parahaemolyticus</name>
    <dbReference type="NCBI Taxonomy" id="670"/>
    <lineage>
        <taxon>Bacteria</taxon>
        <taxon>Pseudomonadati</taxon>
        <taxon>Pseudomonadota</taxon>
        <taxon>Gammaproteobacteria</taxon>
        <taxon>Vibrionales</taxon>
        <taxon>Vibrionaceae</taxon>
        <taxon>Vibrio</taxon>
    </lineage>
</organism>
<dbReference type="AlphaFoldDB" id="A0A7M1W658"/>
<accession>A0A7M1W658</accession>
<sequence length="357" mass="41019">MNKTKKIATLTLPLHHNYGGLIQAYALQKFIKMNGYDTELINIDGHSLKPFLASMAYRAKSLVLNRKKNDKDKITGFAKKNIKLTKKIMSLSDWNRADINDFDAYIVGSDQVWRADYAKNIECFYFSEIKHSEKIFISYAASLGFDEIRYDRNSLVACSKLIKSFKAVSLRESDAVDGFCEQMGVQAQPVLDPTMLLRKEDYEGLIESNSDFCKNKIFAYILDINNEKLDTISYVEEKLKHNAHIFNYEGGKRSMSDWLSGFKNSSFVITDSFHGVVFSIIYRKQFIAIGNAERGLSRFTSLLTKFDLIDRLIIDSKKLNEIELLNIDYSIVERKLNKEVSLSKEFLLSNLESNNEK</sequence>
<evidence type="ECO:0000313" key="2">
    <source>
        <dbReference type="EMBL" id="QOS22461.1"/>
    </source>
</evidence>
<proteinExistence type="predicted"/>